<protein>
    <submittedName>
        <fullName evidence="1">Uncharacterized protein</fullName>
    </submittedName>
</protein>
<organism evidence="1 2">
    <name type="scientific">Ataeniobius toweri</name>
    <dbReference type="NCBI Taxonomy" id="208326"/>
    <lineage>
        <taxon>Eukaryota</taxon>
        <taxon>Metazoa</taxon>
        <taxon>Chordata</taxon>
        <taxon>Craniata</taxon>
        <taxon>Vertebrata</taxon>
        <taxon>Euteleostomi</taxon>
        <taxon>Actinopterygii</taxon>
        <taxon>Neopterygii</taxon>
        <taxon>Teleostei</taxon>
        <taxon>Neoteleostei</taxon>
        <taxon>Acanthomorphata</taxon>
        <taxon>Ovalentaria</taxon>
        <taxon>Atherinomorphae</taxon>
        <taxon>Cyprinodontiformes</taxon>
        <taxon>Goodeidae</taxon>
        <taxon>Ataeniobius</taxon>
    </lineage>
</organism>
<comment type="caution">
    <text evidence="1">The sequence shown here is derived from an EMBL/GenBank/DDBJ whole genome shotgun (WGS) entry which is preliminary data.</text>
</comment>
<gene>
    <name evidence="1" type="ORF">ATANTOWER_015619</name>
</gene>
<dbReference type="EMBL" id="JAHUTI010091744">
    <property type="protein sequence ID" value="MED6262173.1"/>
    <property type="molecule type" value="Genomic_DNA"/>
</dbReference>
<keyword evidence="2" id="KW-1185">Reference proteome</keyword>
<accession>A0ABU7CGV9</accession>
<name>A0ABU7CGV9_9TELE</name>
<reference evidence="1 2" key="1">
    <citation type="submission" date="2021-07" db="EMBL/GenBank/DDBJ databases">
        <authorList>
            <person name="Palmer J.M."/>
        </authorList>
    </citation>
    <scope>NUCLEOTIDE SEQUENCE [LARGE SCALE GENOMIC DNA]</scope>
    <source>
        <strain evidence="1 2">AT_MEX2019</strain>
        <tissue evidence="1">Muscle</tissue>
    </source>
</reference>
<proteinExistence type="predicted"/>
<evidence type="ECO:0000313" key="2">
    <source>
        <dbReference type="Proteomes" id="UP001345963"/>
    </source>
</evidence>
<dbReference type="Proteomes" id="UP001345963">
    <property type="component" value="Unassembled WGS sequence"/>
</dbReference>
<evidence type="ECO:0000313" key="1">
    <source>
        <dbReference type="EMBL" id="MED6262173.1"/>
    </source>
</evidence>
<sequence length="119" mass="13260">MLAVTRHRLVTCNKILNSCGFKTFKTILPFSHLNEMPEKALRNSATTKLWHCPSSTCCYTLPVSWLGEGSDMSVLLYITDACLKIFVVMKNSHDVERSATHHPYYHDAGKLQAGGLSSS</sequence>